<dbReference type="InParanoid" id="A0A200QX21"/>
<evidence type="ECO:0000313" key="2">
    <source>
        <dbReference type="EMBL" id="OVA14960.1"/>
    </source>
</evidence>
<dbReference type="EMBL" id="MVGT01000933">
    <property type="protein sequence ID" value="OVA14960.1"/>
    <property type="molecule type" value="Genomic_DNA"/>
</dbReference>
<keyword evidence="3" id="KW-1185">Reference proteome</keyword>
<organism evidence="2 3">
    <name type="scientific">Macleaya cordata</name>
    <name type="common">Five-seeded plume-poppy</name>
    <name type="synonym">Bocconia cordata</name>
    <dbReference type="NCBI Taxonomy" id="56857"/>
    <lineage>
        <taxon>Eukaryota</taxon>
        <taxon>Viridiplantae</taxon>
        <taxon>Streptophyta</taxon>
        <taxon>Embryophyta</taxon>
        <taxon>Tracheophyta</taxon>
        <taxon>Spermatophyta</taxon>
        <taxon>Magnoliopsida</taxon>
        <taxon>Ranunculales</taxon>
        <taxon>Papaveraceae</taxon>
        <taxon>Papaveroideae</taxon>
        <taxon>Macleaya</taxon>
    </lineage>
</organism>
<dbReference type="OrthoDB" id="1923377at2759"/>
<gene>
    <name evidence="2" type="ORF">BVC80_8959g27</name>
</gene>
<sequence length="167" mass="17621">MASSSSLTADGGGGRVATRPSREGTAKASVVDHISQAVQSTSNLLHLMQQSSPSQAHLIKLPKNLLAKTSTIKNTAQVHGTRADASSHFILGCPYGKWITECTSSEDCDPVTFKHGKLPASPFLSCSSASGAYAVFVNGGLCKLIDFNEPNSYFICICQDDVTLVNT</sequence>
<comment type="caution">
    <text evidence="2">The sequence shown here is derived from an EMBL/GenBank/DDBJ whole genome shotgun (WGS) entry which is preliminary data.</text>
</comment>
<reference evidence="2 3" key="1">
    <citation type="journal article" date="2017" name="Mol. Plant">
        <title>The Genome of Medicinal Plant Macleaya cordata Provides New Insights into Benzylisoquinoline Alkaloids Metabolism.</title>
        <authorList>
            <person name="Liu X."/>
            <person name="Liu Y."/>
            <person name="Huang P."/>
            <person name="Ma Y."/>
            <person name="Qing Z."/>
            <person name="Tang Q."/>
            <person name="Cao H."/>
            <person name="Cheng P."/>
            <person name="Zheng Y."/>
            <person name="Yuan Z."/>
            <person name="Zhou Y."/>
            <person name="Liu J."/>
            <person name="Tang Z."/>
            <person name="Zhuo Y."/>
            <person name="Zhang Y."/>
            <person name="Yu L."/>
            <person name="Huang J."/>
            <person name="Yang P."/>
            <person name="Peng Q."/>
            <person name="Zhang J."/>
            <person name="Jiang W."/>
            <person name="Zhang Z."/>
            <person name="Lin K."/>
            <person name="Ro D.K."/>
            <person name="Chen X."/>
            <person name="Xiong X."/>
            <person name="Shang Y."/>
            <person name="Huang S."/>
            <person name="Zeng J."/>
        </authorList>
    </citation>
    <scope>NUCLEOTIDE SEQUENCE [LARGE SCALE GENOMIC DNA]</scope>
    <source>
        <strain evidence="3">cv. BLH2017</strain>
        <tissue evidence="2">Root</tissue>
    </source>
</reference>
<protein>
    <submittedName>
        <fullName evidence="2">Uncharacterized protein</fullName>
    </submittedName>
</protein>
<proteinExistence type="predicted"/>
<dbReference type="Proteomes" id="UP000195402">
    <property type="component" value="Unassembled WGS sequence"/>
</dbReference>
<name>A0A200QX21_MACCD</name>
<dbReference type="AlphaFoldDB" id="A0A200QX21"/>
<feature type="region of interest" description="Disordered" evidence="1">
    <location>
        <begin position="1"/>
        <end position="28"/>
    </location>
</feature>
<evidence type="ECO:0000313" key="3">
    <source>
        <dbReference type="Proteomes" id="UP000195402"/>
    </source>
</evidence>
<accession>A0A200QX21</accession>
<evidence type="ECO:0000256" key="1">
    <source>
        <dbReference type="SAM" id="MobiDB-lite"/>
    </source>
</evidence>